<feature type="transmembrane region" description="Helical" evidence="1">
    <location>
        <begin position="263"/>
        <end position="284"/>
    </location>
</feature>
<evidence type="ECO:0000313" key="2">
    <source>
        <dbReference type="EMBL" id="ELA41140.1"/>
    </source>
</evidence>
<protein>
    <submittedName>
        <fullName evidence="2">Uncharacterized protein</fullName>
    </submittedName>
</protein>
<accession>L2GKY5</accession>
<feature type="transmembrane region" description="Helical" evidence="1">
    <location>
        <begin position="21"/>
        <end position="39"/>
    </location>
</feature>
<sequence length="306" mass="35777">MIKGKVFKTQLQSKKYLTTEAITHIAFFVIRLGLFAISRAVNFHLKITPKRRIEAVNDFITNLIFSLFLLFFILHSLFIENIYGYCLSVLLMLHNFVFMLVMILMSRFGVQIKVKLWSVGLVISLSYIVEMCATIFYIYKKRAENSRALFQTIGADPKINDMFSTRKKLQTLGTINLFIPVIIIKKLYFIPSQFELKIEWINIVVLALTVLQQLFVYAKFHNEDLVQRRIAIAVTIVKLAINIVLIVTTSIEFIYLLRRAKDVRIIIYVELLLITLVFLYYLWIDMKNFGKGLKEHILFRTRGLTL</sequence>
<feature type="transmembrane region" description="Helical" evidence="1">
    <location>
        <begin position="85"/>
        <end position="105"/>
    </location>
</feature>
<dbReference type="Proteomes" id="UP000011082">
    <property type="component" value="Unassembled WGS sequence"/>
</dbReference>
<dbReference type="EMBL" id="JH370149">
    <property type="protein sequence ID" value="ELA41140.1"/>
    <property type="molecule type" value="Genomic_DNA"/>
</dbReference>
<keyword evidence="1" id="KW-0472">Membrane</keyword>
<evidence type="ECO:0000313" key="3">
    <source>
        <dbReference type="Proteomes" id="UP000011082"/>
    </source>
</evidence>
<feature type="transmembrane region" description="Helical" evidence="1">
    <location>
        <begin position="169"/>
        <end position="188"/>
    </location>
</feature>
<organism evidence="2 3">
    <name type="scientific">Vittaforma corneae (strain ATCC 50505)</name>
    <name type="common">Microsporidian parasite</name>
    <name type="synonym">Nosema corneum</name>
    <dbReference type="NCBI Taxonomy" id="993615"/>
    <lineage>
        <taxon>Eukaryota</taxon>
        <taxon>Fungi</taxon>
        <taxon>Fungi incertae sedis</taxon>
        <taxon>Microsporidia</taxon>
        <taxon>Nosematidae</taxon>
        <taxon>Vittaforma</taxon>
    </lineage>
</organism>
<gene>
    <name evidence="2" type="ORF">VICG_01839</name>
</gene>
<feature type="transmembrane region" description="Helical" evidence="1">
    <location>
        <begin position="117"/>
        <end position="139"/>
    </location>
</feature>
<reference evidence="3" key="1">
    <citation type="submission" date="2011-05" db="EMBL/GenBank/DDBJ databases">
        <title>The genome sequence of Vittaforma corneae strain ATCC 50505.</title>
        <authorList>
            <consortium name="The Broad Institute Genome Sequencing Platform"/>
            <person name="Cuomo C."/>
            <person name="Didier E."/>
            <person name="Bowers L."/>
            <person name="Young S.K."/>
            <person name="Zeng Q."/>
            <person name="Gargeya S."/>
            <person name="Fitzgerald M."/>
            <person name="Haas B."/>
            <person name="Abouelleil A."/>
            <person name="Alvarado L."/>
            <person name="Arachchi H.M."/>
            <person name="Berlin A."/>
            <person name="Chapman S.B."/>
            <person name="Gearin G."/>
            <person name="Goldberg J."/>
            <person name="Griggs A."/>
            <person name="Gujja S."/>
            <person name="Hansen M."/>
            <person name="Heiman D."/>
            <person name="Howarth C."/>
            <person name="Larimer J."/>
            <person name="Lui A."/>
            <person name="MacDonald P.J.P."/>
            <person name="McCowen C."/>
            <person name="Montmayeur A."/>
            <person name="Murphy C."/>
            <person name="Neiman D."/>
            <person name="Pearson M."/>
            <person name="Priest M."/>
            <person name="Roberts A."/>
            <person name="Saif S."/>
            <person name="Shea T."/>
            <person name="Sisk P."/>
            <person name="Stolte C."/>
            <person name="Sykes S."/>
            <person name="Wortman J."/>
            <person name="Nusbaum C."/>
            <person name="Birren B."/>
        </authorList>
    </citation>
    <scope>NUCLEOTIDE SEQUENCE [LARGE SCALE GENOMIC DNA]</scope>
    <source>
        <strain evidence="3">ATCC 50505</strain>
    </source>
</reference>
<feature type="transmembrane region" description="Helical" evidence="1">
    <location>
        <begin position="200"/>
        <end position="218"/>
    </location>
</feature>
<dbReference type="RefSeq" id="XP_007605284.1">
    <property type="nucleotide sequence ID" value="XM_007605222.1"/>
</dbReference>
<proteinExistence type="predicted"/>
<dbReference type="HOGENOM" id="CLU_918896_0_0_1"/>
<evidence type="ECO:0000256" key="1">
    <source>
        <dbReference type="SAM" id="Phobius"/>
    </source>
</evidence>
<keyword evidence="1" id="KW-0812">Transmembrane</keyword>
<dbReference type="VEuPathDB" id="MicrosporidiaDB:VICG_01839"/>
<name>L2GKY5_VITCO</name>
<keyword evidence="1" id="KW-1133">Transmembrane helix</keyword>
<dbReference type="InParanoid" id="L2GKY5"/>
<keyword evidence="3" id="KW-1185">Reference proteome</keyword>
<dbReference type="GeneID" id="19882549"/>
<feature type="transmembrane region" description="Helical" evidence="1">
    <location>
        <begin position="59"/>
        <end position="78"/>
    </location>
</feature>
<feature type="transmembrane region" description="Helical" evidence="1">
    <location>
        <begin position="230"/>
        <end position="257"/>
    </location>
</feature>
<dbReference type="AlphaFoldDB" id="L2GKY5"/>